<evidence type="ECO:0000256" key="5">
    <source>
        <dbReference type="SAM" id="MobiDB-lite"/>
    </source>
</evidence>
<dbReference type="CDD" id="cd01433">
    <property type="entry name" value="Ribosomal_L16_L10e"/>
    <property type="match status" value="1"/>
</dbReference>
<reference evidence="6 7" key="1">
    <citation type="journal article" date="2018" name="Sci. Rep.">
        <title>Raphidocelis subcapitata (=Pseudokirchneriella subcapitata) provides an insight into genome evolution and environmental adaptations in the Sphaeropleales.</title>
        <authorList>
            <person name="Suzuki S."/>
            <person name="Yamaguchi H."/>
            <person name="Nakajima N."/>
            <person name="Kawachi M."/>
        </authorList>
    </citation>
    <scope>NUCLEOTIDE SEQUENCE [LARGE SCALE GENOMIC DNA]</scope>
    <source>
        <strain evidence="6 7">NIES-35</strain>
    </source>
</reference>
<dbReference type="Pfam" id="PF00252">
    <property type="entry name" value="Ribosomal_L16"/>
    <property type="match status" value="1"/>
</dbReference>
<keyword evidence="3 4" id="KW-0687">Ribonucleoprotein</keyword>
<feature type="compositionally biased region" description="Low complexity" evidence="5">
    <location>
        <begin position="87"/>
        <end position="105"/>
    </location>
</feature>
<evidence type="ECO:0000256" key="2">
    <source>
        <dbReference type="ARBA" id="ARBA00022980"/>
    </source>
</evidence>
<dbReference type="FunCoup" id="A0A2V0P6C5">
    <property type="interactions" value="759"/>
</dbReference>
<comment type="similarity">
    <text evidence="1 4">Belongs to the universal ribosomal protein uL16 family.</text>
</comment>
<name>A0A2V0P6C5_9CHLO</name>
<dbReference type="Gene3D" id="3.90.1170.10">
    <property type="entry name" value="Ribosomal protein L10e/L16"/>
    <property type="match status" value="1"/>
</dbReference>
<dbReference type="InParanoid" id="A0A2V0P6C5"/>
<protein>
    <submittedName>
        <fullName evidence="6">50S ribosomal protein L16</fullName>
    </submittedName>
</protein>
<dbReference type="GO" id="GO:0003735">
    <property type="term" value="F:structural constituent of ribosome"/>
    <property type="evidence" value="ECO:0007669"/>
    <property type="project" value="InterPro"/>
</dbReference>
<dbReference type="STRING" id="307507.A0A2V0P6C5"/>
<accession>A0A2V0P6C5</accession>
<evidence type="ECO:0000256" key="3">
    <source>
        <dbReference type="ARBA" id="ARBA00023274"/>
    </source>
</evidence>
<keyword evidence="2 4" id="KW-0689">Ribosomal protein</keyword>
<evidence type="ECO:0000256" key="1">
    <source>
        <dbReference type="ARBA" id="ARBA00008931"/>
    </source>
</evidence>
<dbReference type="PANTHER" id="PTHR12220">
    <property type="entry name" value="50S/60S RIBOSOMAL PROTEIN L16"/>
    <property type="match status" value="1"/>
</dbReference>
<organism evidence="6 7">
    <name type="scientific">Raphidocelis subcapitata</name>
    <dbReference type="NCBI Taxonomy" id="307507"/>
    <lineage>
        <taxon>Eukaryota</taxon>
        <taxon>Viridiplantae</taxon>
        <taxon>Chlorophyta</taxon>
        <taxon>core chlorophytes</taxon>
        <taxon>Chlorophyceae</taxon>
        <taxon>CS clade</taxon>
        <taxon>Sphaeropleales</taxon>
        <taxon>Selenastraceae</taxon>
        <taxon>Raphidocelis</taxon>
    </lineage>
</organism>
<evidence type="ECO:0000313" key="7">
    <source>
        <dbReference type="Proteomes" id="UP000247498"/>
    </source>
</evidence>
<dbReference type="AlphaFoldDB" id="A0A2V0P6C5"/>
<keyword evidence="7" id="KW-1185">Reference proteome</keyword>
<dbReference type="PROSITE" id="PS00701">
    <property type="entry name" value="RIBOSOMAL_L16_2"/>
    <property type="match status" value="1"/>
</dbReference>
<proteinExistence type="inferred from homology"/>
<dbReference type="NCBIfam" id="TIGR01164">
    <property type="entry name" value="rplP_bact"/>
    <property type="match status" value="1"/>
</dbReference>
<gene>
    <name evidence="6" type="ORF">Rsub_07713</name>
</gene>
<evidence type="ECO:0000256" key="4">
    <source>
        <dbReference type="RuleBase" id="RU004413"/>
    </source>
</evidence>
<dbReference type="InterPro" id="IPR020798">
    <property type="entry name" value="Ribosomal_uL16_CS"/>
</dbReference>
<dbReference type="GO" id="GO:0005762">
    <property type="term" value="C:mitochondrial large ribosomal subunit"/>
    <property type="evidence" value="ECO:0007669"/>
    <property type="project" value="TreeGrafter"/>
</dbReference>
<sequence>MLSRLGVAARRLGASGLSCSAGGSSSSGPLSAAAAVLSQQQQQPQHAAPCGAAPAAAAARSFHSALQRHFLGLSALQQQPWRSPSAQQQQHLQQQQPCHQQQQHQARLPAWRPALGCQQSRGFQMMPRRVKYRKAFKSLGFNDTICPNTRQLAWGAFGVRAVGHARVPARTIEAVRRVLRRKIGKGAMLWIRMTPNVPVTGKPAEVRMGKGKGAVEYWAAPVRPGQIIFEFDRITRKAAVDAMAAIGPKLPMKVGFVEWS</sequence>
<dbReference type="EMBL" id="BDRX01000060">
    <property type="protein sequence ID" value="GBF95129.1"/>
    <property type="molecule type" value="Genomic_DNA"/>
</dbReference>
<dbReference type="InterPro" id="IPR047873">
    <property type="entry name" value="Ribosomal_uL16"/>
</dbReference>
<dbReference type="Proteomes" id="UP000247498">
    <property type="component" value="Unassembled WGS sequence"/>
</dbReference>
<dbReference type="PRINTS" id="PR00060">
    <property type="entry name" value="RIBOSOMALL16"/>
</dbReference>
<dbReference type="SUPFAM" id="SSF54686">
    <property type="entry name" value="Ribosomal protein L16p/L10e"/>
    <property type="match status" value="1"/>
</dbReference>
<dbReference type="PANTHER" id="PTHR12220:SF13">
    <property type="entry name" value="LARGE RIBOSOMAL SUBUNIT PROTEIN UL16M"/>
    <property type="match status" value="1"/>
</dbReference>
<evidence type="ECO:0000313" key="6">
    <source>
        <dbReference type="EMBL" id="GBF95129.1"/>
    </source>
</evidence>
<dbReference type="GO" id="GO:0019843">
    <property type="term" value="F:rRNA binding"/>
    <property type="evidence" value="ECO:0007669"/>
    <property type="project" value="InterPro"/>
</dbReference>
<dbReference type="InterPro" id="IPR000114">
    <property type="entry name" value="Ribosomal_uL16_bact-type"/>
</dbReference>
<dbReference type="GO" id="GO:0032543">
    <property type="term" value="P:mitochondrial translation"/>
    <property type="evidence" value="ECO:0007669"/>
    <property type="project" value="TreeGrafter"/>
</dbReference>
<dbReference type="InterPro" id="IPR036920">
    <property type="entry name" value="Ribosomal_uL16_sf"/>
</dbReference>
<comment type="caution">
    <text evidence="6">The sequence shown here is derived from an EMBL/GenBank/DDBJ whole genome shotgun (WGS) entry which is preliminary data.</text>
</comment>
<dbReference type="OrthoDB" id="1850746at2759"/>
<feature type="region of interest" description="Disordered" evidence="5">
    <location>
        <begin position="79"/>
        <end position="107"/>
    </location>
</feature>
<dbReference type="InterPro" id="IPR016180">
    <property type="entry name" value="Ribosomal_uL16_dom"/>
</dbReference>